<proteinExistence type="predicted"/>
<gene>
    <name evidence="2" type="ORF">TVAG_229190</name>
</gene>
<accession>A2FBQ5</accession>
<evidence type="ECO:0000313" key="2">
    <source>
        <dbReference type="EMBL" id="EAX97652.1"/>
    </source>
</evidence>
<dbReference type="InParanoid" id="A2FBQ5"/>
<keyword evidence="3" id="KW-1185">Reference proteome</keyword>
<name>A2FBQ5_TRIV3</name>
<organism evidence="2 3">
    <name type="scientific">Trichomonas vaginalis (strain ATCC PRA-98 / G3)</name>
    <dbReference type="NCBI Taxonomy" id="412133"/>
    <lineage>
        <taxon>Eukaryota</taxon>
        <taxon>Metamonada</taxon>
        <taxon>Parabasalia</taxon>
        <taxon>Trichomonadida</taxon>
        <taxon>Trichomonadidae</taxon>
        <taxon>Trichomonas</taxon>
    </lineage>
</organism>
<keyword evidence="1" id="KW-0812">Transmembrane</keyword>
<reference evidence="2" key="2">
    <citation type="journal article" date="2007" name="Science">
        <title>Draft genome sequence of the sexually transmitted pathogen Trichomonas vaginalis.</title>
        <authorList>
            <person name="Carlton J.M."/>
            <person name="Hirt R.P."/>
            <person name="Silva J.C."/>
            <person name="Delcher A.L."/>
            <person name="Schatz M."/>
            <person name="Zhao Q."/>
            <person name="Wortman J.R."/>
            <person name="Bidwell S.L."/>
            <person name="Alsmark U.C.M."/>
            <person name="Besteiro S."/>
            <person name="Sicheritz-Ponten T."/>
            <person name="Noel C.J."/>
            <person name="Dacks J.B."/>
            <person name="Foster P.G."/>
            <person name="Simillion C."/>
            <person name="Van de Peer Y."/>
            <person name="Miranda-Saavedra D."/>
            <person name="Barton G.J."/>
            <person name="Westrop G.D."/>
            <person name="Mueller S."/>
            <person name="Dessi D."/>
            <person name="Fiori P.L."/>
            <person name="Ren Q."/>
            <person name="Paulsen I."/>
            <person name="Zhang H."/>
            <person name="Bastida-Corcuera F.D."/>
            <person name="Simoes-Barbosa A."/>
            <person name="Brown M.T."/>
            <person name="Hayes R.D."/>
            <person name="Mukherjee M."/>
            <person name="Okumura C.Y."/>
            <person name="Schneider R."/>
            <person name="Smith A.J."/>
            <person name="Vanacova S."/>
            <person name="Villalvazo M."/>
            <person name="Haas B.J."/>
            <person name="Pertea M."/>
            <person name="Feldblyum T.V."/>
            <person name="Utterback T.R."/>
            <person name="Shu C.L."/>
            <person name="Osoegawa K."/>
            <person name="de Jong P.J."/>
            <person name="Hrdy I."/>
            <person name="Horvathova L."/>
            <person name="Zubacova Z."/>
            <person name="Dolezal P."/>
            <person name="Malik S.B."/>
            <person name="Logsdon J.M. Jr."/>
            <person name="Henze K."/>
            <person name="Gupta A."/>
            <person name="Wang C.C."/>
            <person name="Dunne R.L."/>
            <person name="Upcroft J.A."/>
            <person name="Upcroft P."/>
            <person name="White O."/>
            <person name="Salzberg S.L."/>
            <person name="Tang P."/>
            <person name="Chiu C.-H."/>
            <person name="Lee Y.-S."/>
            <person name="Embley T.M."/>
            <person name="Coombs G.H."/>
            <person name="Mottram J.C."/>
            <person name="Tachezy J."/>
            <person name="Fraser-Liggett C.M."/>
            <person name="Johnson P.J."/>
        </authorList>
    </citation>
    <scope>NUCLEOTIDE SEQUENCE [LARGE SCALE GENOMIC DNA]</scope>
    <source>
        <strain evidence="2">G3</strain>
    </source>
</reference>
<evidence type="ECO:0000256" key="1">
    <source>
        <dbReference type="SAM" id="Phobius"/>
    </source>
</evidence>
<sequence length="64" mass="6864">MRCSWDAGAIDPIVLMSGVLFFLSLTTKKIVIITKITRTPAKTPIVAFATTGIPPVFWESGVGV</sequence>
<reference evidence="2" key="1">
    <citation type="submission" date="2006-10" db="EMBL/GenBank/DDBJ databases">
        <authorList>
            <person name="Amadeo P."/>
            <person name="Zhao Q."/>
            <person name="Wortman J."/>
            <person name="Fraser-Liggett C."/>
            <person name="Carlton J."/>
        </authorList>
    </citation>
    <scope>NUCLEOTIDE SEQUENCE</scope>
    <source>
        <strain evidence="2">G3</strain>
    </source>
</reference>
<keyword evidence="1" id="KW-0472">Membrane</keyword>
<dbReference type="VEuPathDB" id="TrichDB:TVAG_229190"/>
<feature type="transmembrane region" description="Helical" evidence="1">
    <location>
        <begin position="12"/>
        <end position="32"/>
    </location>
</feature>
<dbReference type="Proteomes" id="UP000001542">
    <property type="component" value="Unassembled WGS sequence"/>
</dbReference>
<dbReference type="EMBL" id="DS113706">
    <property type="protein sequence ID" value="EAX97652.1"/>
    <property type="molecule type" value="Genomic_DNA"/>
</dbReference>
<dbReference type="AlphaFoldDB" id="A2FBQ5"/>
<keyword evidence="1" id="KW-1133">Transmembrane helix</keyword>
<evidence type="ECO:0000313" key="3">
    <source>
        <dbReference type="Proteomes" id="UP000001542"/>
    </source>
</evidence>
<protein>
    <submittedName>
        <fullName evidence="2">Uncharacterized protein</fullName>
    </submittedName>
</protein>